<evidence type="ECO:0000256" key="1">
    <source>
        <dbReference type="SAM" id="MobiDB-lite"/>
    </source>
</evidence>
<dbReference type="Proteomes" id="UP000826195">
    <property type="component" value="Unassembled WGS sequence"/>
</dbReference>
<dbReference type="AlphaFoldDB" id="A0AAV7J0K8"/>
<evidence type="ECO:0000313" key="3">
    <source>
        <dbReference type="Proteomes" id="UP000826195"/>
    </source>
</evidence>
<name>A0AAV7J0K8_COTGL</name>
<dbReference type="EMBL" id="JAHXZJ010000002">
    <property type="protein sequence ID" value="KAH0564238.1"/>
    <property type="molecule type" value="Genomic_DNA"/>
</dbReference>
<comment type="caution">
    <text evidence="2">The sequence shown here is derived from an EMBL/GenBank/DDBJ whole genome shotgun (WGS) entry which is preliminary data.</text>
</comment>
<organism evidence="2 3">
    <name type="scientific">Cotesia glomerata</name>
    <name type="common">Lepidopteran parasitic wasp</name>
    <name type="synonym">Apanteles glomeratus</name>
    <dbReference type="NCBI Taxonomy" id="32391"/>
    <lineage>
        <taxon>Eukaryota</taxon>
        <taxon>Metazoa</taxon>
        <taxon>Ecdysozoa</taxon>
        <taxon>Arthropoda</taxon>
        <taxon>Hexapoda</taxon>
        <taxon>Insecta</taxon>
        <taxon>Pterygota</taxon>
        <taxon>Neoptera</taxon>
        <taxon>Endopterygota</taxon>
        <taxon>Hymenoptera</taxon>
        <taxon>Apocrita</taxon>
        <taxon>Ichneumonoidea</taxon>
        <taxon>Braconidae</taxon>
        <taxon>Microgastrinae</taxon>
        <taxon>Cotesia</taxon>
    </lineage>
</organism>
<proteinExistence type="predicted"/>
<feature type="region of interest" description="Disordered" evidence="1">
    <location>
        <begin position="1"/>
        <end position="21"/>
    </location>
</feature>
<reference evidence="2 3" key="1">
    <citation type="journal article" date="2021" name="J. Hered.">
        <title>A chromosome-level genome assembly of the parasitoid wasp, Cotesia glomerata (Hymenoptera: Braconidae).</title>
        <authorList>
            <person name="Pinto B.J."/>
            <person name="Weis J.J."/>
            <person name="Gamble T."/>
            <person name="Ode P.J."/>
            <person name="Paul R."/>
            <person name="Zaspel J.M."/>
        </authorList>
    </citation>
    <scope>NUCLEOTIDE SEQUENCE [LARGE SCALE GENOMIC DNA]</scope>
    <source>
        <strain evidence="2">CgM1</strain>
    </source>
</reference>
<protein>
    <submittedName>
        <fullName evidence="2">Uncharacterized protein</fullName>
    </submittedName>
</protein>
<accession>A0AAV7J0K8</accession>
<sequence length="75" mass="8398">MEQERDARSEGELEERASEVGLSNSCQSFPRFLNPLVKSWGLGVETKRREERREHSVSVLMGGRQLNAAHDEAGG</sequence>
<feature type="compositionally biased region" description="Basic and acidic residues" evidence="1">
    <location>
        <begin position="1"/>
        <end position="18"/>
    </location>
</feature>
<evidence type="ECO:0000313" key="2">
    <source>
        <dbReference type="EMBL" id="KAH0564238.1"/>
    </source>
</evidence>
<gene>
    <name evidence="2" type="ORF">KQX54_010530</name>
</gene>
<keyword evidence="3" id="KW-1185">Reference proteome</keyword>